<keyword evidence="12" id="KW-1185">Reference proteome</keyword>
<evidence type="ECO:0000256" key="5">
    <source>
        <dbReference type="ARBA" id="ARBA00022771"/>
    </source>
</evidence>
<dbReference type="PROSITE" id="PS50089">
    <property type="entry name" value="ZF_RING_2"/>
    <property type="match status" value="1"/>
</dbReference>
<organism evidence="11 12">
    <name type="scientific">Tagetes erecta</name>
    <name type="common">African marigold</name>
    <dbReference type="NCBI Taxonomy" id="13708"/>
    <lineage>
        <taxon>Eukaryota</taxon>
        <taxon>Viridiplantae</taxon>
        <taxon>Streptophyta</taxon>
        <taxon>Embryophyta</taxon>
        <taxon>Tracheophyta</taxon>
        <taxon>Spermatophyta</taxon>
        <taxon>Magnoliopsida</taxon>
        <taxon>eudicotyledons</taxon>
        <taxon>Gunneridae</taxon>
        <taxon>Pentapetalae</taxon>
        <taxon>asterids</taxon>
        <taxon>campanulids</taxon>
        <taxon>Asterales</taxon>
        <taxon>Asteraceae</taxon>
        <taxon>Asteroideae</taxon>
        <taxon>Heliantheae alliance</taxon>
        <taxon>Tageteae</taxon>
        <taxon>Tagetes</taxon>
    </lineage>
</organism>
<evidence type="ECO:0000256" key="9">
    <source>
        <dbReference type="SAM" id="MobiDB-lite"/>
    </source>
</evidence>
<sequence>MNTSSSSSSSGCLIVNQTAAHIDADHTSEEDVCSICLDCFDSRHNPPTVTTCKHEFHLQCILEWSQRSKECPICWQMIVLMDPSSQELLSAVEDERRIRSALNVRHVREDPESDQDVEYADSELEEQFIRNFEAAARNMRYSRRRNKHRLLEVGPSQFHPSVVRVDTPVGQEMYTSLEDFHNLGYASPQDNLASSSSMPTSSDQTSPSAGVVISNVTSHSPENSSVKPGVIDSESPNGSPGRPLAADMHAFSESVKSKFSVASARYKESISKSTQGLKEKLLAKNSSVKELSRGVQREMSAGIAGVARMFERLDTTLKRHNDGTNSNLFKGKLSGPVQSNRGKKVDNSKVTYLMNESAITSVNGWFVCVLQ</sequence>
<evidence type="ECO:0000259" key="10">
    <source>
        <dbReference type="PROSITE" id="PS50089"/>
    </source>
</evidence>
<evidence type="ECO:0000256" key="4">
    <source>
        <dbReference type="ARBA" id="ARBA00022723"/>
    </source>
</evidence>
<dbReference type="PANTHER" id="PTHR46463">
    <property type="entry name" value="ZINC FINGER, RING/FYVE/PHD-TYPE"/>
    <property type="match status" value="1"/>
</dbReference>
<evidence type="ECO:0000256" key="6">
    <source>
        <dbReference type="ARBA" id="ARBA00022786"/>
    </source>
</evidence>
<feature type="region of interest" description="Disordered" evidence="9">
    <location>
        <begin position="188"/>
        <end position="244"/>
    </location>
</feature>
<evidence type="ECO:0000256" key="7">
    <source>
        <dbReference type="ARBA" id="ARBA00022833"/>
    </source>
</evidence>
<dbReference type="Pfam" id="PF13639">
    <property type="entry name" value="zf-RING_2"/>
    <property type="match status" value="1"/>
</dbReference>
<gene>
    <name evidence="11" type="ORF">QVD17_29923</name>
</gene>
<feature type="domain" description="RING-type" evidence="10">
    <location>
        <begin position="33"/>
        <end position="74"/>
    </location>
</feature>
<evidence type="ECO:0000313" key="11">
    <source>
        <dbReference type="EMBL" id="KAK1414182.1"/>
    </source>
</evidence>
<comment type="caution">
    <text evidence="11">The sequence shown here is derived from an EMBL/GenBank/DDBJ whole genome shotgun (WGS) entry which is preliminary data.</text>
</comment>
<dbReference type="Proteomes" id="UP001229421">
    <property type="component" value="Unassembled WGS sequence"/>
</dbReference>
<dbReference type="AlphaFoldDB" id="A0AAD8NMK1"/>
<protein>
    <recommendedName>
        <fullName evidence="2">RING-type E3 ubiquitin transferase</fullName>
        <ecNumber evidence="2">2.3.2.27</ecNumber>
    </recommendedName>
</protein>
<dbReference type="SUPFAM" id="SSF57850">
    <property type="entry name" value="RING/U-box"/>
    <property type="match status" value="1"/>
</dbReference>
<evidence type="ECO:0000256" key="8">
    <source>
        <dbReference type="PROSITE-ProRule" id="PRU00175"/>
    </source>
</evidence>
<accession>A0AAD8NMK1</accession>
<dbReference type="GO" id="GO:0008270">
    <property type="term" value="F:zinc ion binding"/>
    <property type="evidence" value="ECO:0007669"/>
    <property type="project" value="UniProtKB-KW"/>
</dbReference>
<reference evidence="11" key="1">
    <citation type="journal article" date="2023" name="bioRxiv">
        <title>Improved chromosome-level genome assembly for marigold (Tagetes erecta).</title>
        <authorList>
            <person name="Jiang F."/>
            <person name="Yuan L."/>
            <person name="Wang S."/>
            <person name="Wang H."/>
            <person name="Xu D."/>
            <person name="Wang A."/>
            <person name="Fan W."/>
        </authorList>
    </citation>
    <scope>NUCLEOTIDE SEQUENCE</scope>
    <source>
        <strain evidence="11">WSJ</strain>
        <tissue evidence="11">Leaf</tissue>
    </source>
</reference>
<evidence type="ECO:0000313" key="12">
    <source>
        <dbReference type="Proteomes" id="UP001229421"/>
    </source>
</evidence>
<feature type="compositionally biased region" description="Polar residues" evidence="9">
    <location>
        <begin position="214"/>
        <end position="226"/>
    </location>
</feature>
<keyword evidence="6" id="KW-0833">Ubl conjugation pathway</keyword>
<dbReference type="PANTHER" id="PTHR46463:SF16">
    <property type="entry name" value="E3 UBIQUITIN-PROTEIN LIGASE RHF1A"/>
    <property type="match status" value="1"/>
</dbReference>
<dbReference type="SMART" id="SM00184">
    <property type="entry name" value="RING"/>
    <property type="match status" value="1"/>
</dbReference>
<dbReference type="Gene3D" id="3.30.40.10">
    <property type="entry name" value="Zinc/RING finger domain, C3HC4 (zinc finger)"/>
    <property type="match status" value="1"/>
</dbReference>
<keyword evidence="3" id="KW-0808">Transferase</keyword>
<dbReference type="InterPro" id="IPR013083">
    <property type="entry name" value="Znf_RING/FYVE/PHD"/>
</dbReference>
<dbReference type="InterPro" id="IPR001841">
    <property type="entry name" value="Znf_RING"/>
</dbReference>
<evidence type="ECO:0000256" key="2">
    <source>
        <dbReference type="ARBA" id="ARBA00012483"/>
    </source>
</evidence>
<evidence type="ECO:0000256" key="1">
    <source>
        <dbReference type="ARBA" id="ARBA00000900"/>
    </source>
</evidence>
<comment type="catalytic activity">
    <reaction evidence="1">
        <text>S-ubiquitinyl-[E2 ubiquitin-conjugating enzyme]-L-cysteine + [acceptor protein]-L-lysine = [E2 ubiquitin-conjugating enzyme]-L-cysteine + N(6)-ubiquitinyl-[acceptor protein]-L-lysine.</text>
        <dbReference type="EC" id="2.3.2.27"/>
    </reaction>
</comment>
<name>A0AAD8NMK1_TARER</name>
<dbReference type="GO" id="GO:0061630">
    <property type="term" value="F:ubiquitin protein ligase activity"/>
    <property type="evidence" value="ECO:0007669"/>
    <property type="project" value="UniProtKB-EC"/>
</dbReference>
<proteinExistence type="predicted"/>
<keyword evidence="4" id="KW-0479">Metal-binding</keyword>
<dbReference type="EC" id="2.3.2.27" evidence="2"/>
<evidence type="ECO:0000256" key="3">
    <source>
        <dbReference type="ARBA" id="ARBA00022679"/>
    </source>
</evidence>
<keyword evidence="7" id="KW-0862">Zinc</keyword>
<keyword evidence="5 8" id="KW-0863">Zinc-finger</keyword>
<feature type="region of interest" description="Disordered" evidence="9">
    <location>
        <begin position="321"/>
        <end position="341"/>
    </location>
</feature>
<feature type="compositionally biased region" description="Low complexity" evidence="9">
    <location>
        <begin position="194"/>
        <end position="208"/>
    </location>
</feature>
<dbReference type="EMBL" id="JAUHHV010000008">
    <property type="protein sequence ID" value="KAK1414182.1"/>
    <property type="molecule type" value="Genomic_DNA"/>
</dbReference>